<dbReference type="Pfam" id="PF00550">
    <property type="entry name" value="PP-binding"/>
    <property type="match status" value="1"/>
</dbReference>
<dbReference type="InterPro" id="IPR020806">
    <property type="entry name" value="PKS_PP-bd"/>
</dbReference>
<evidence type="ECO:0000313" key="5">
    <source>
        <dbReference type="Proteomes" id="UP001596180"/>
    </source>
</evidence>
<dbReference type="PROSITE" id="PS50075">
    <property type="entry name" value="CARRIER"/>
    <property type="match status" value="1"/>
</dbReference>
<dbReference type="RefSeq" id="WP_381371533.1">
    <property type="nucleotide sequence ID" value="NZ_JBHSOA010000142.1"/>
</dbReference>
<dbReference type="Proteomes" id="UP001596180">
    <property type="component" value="Unassembled WGS sequence"/>
</dbReference>
<feature type="domain" description="Carrier" evidence="3">
    <location>
        <begin position="6"/>
        <end position="84"/>
    </location>
</feature>
<dbReference type="InterPro" id="IPR006162">
    <property type="entry name" value="Ppantetheine_attach_site"/>
</dbReference>
<dbReference type="InterPro" id="IPR036736">
    <property type="entry name" value="ACP-like_sf"/>
</dbReference>
<reference evidence="5" key="1">
    <citation type="journal article" date="2019" name="Int. J. Syst. Evol. Microbiol.">
        <title>The Global Catalogue of Microorganisms (GCM) 10K type strain sequencing project: providing services to taxonomists for standard genome sequencing and annotation.</title>
        <authorList>
            <consortium name="The Broad Institute Genomics Platform"/>
            <consortium name="The Broad Institute Genome Sequencing Center for Infectious Disease"/>
            <person name="Wu L."/>
            <person name="Ma J."/>
        </authorList>
    </citation>
    <scope>NUCLEOTIDE SEQUENCE [LARGE SCALE GENOMIC DNA]</scope>
    <source>
        <strain evidence="5">JCM 10411</strain>
    </source>
</reference>
<evidence type="ECO:0000256" key="1">
    <source>
        <dbReference type="ARBA" id="ARBA00022450"/>
    </source>
</evidence>
<gene>
    <name evidence="4" type="ORF">ACFPZI_36890</name>
</gene>
<organism evidence="4 5">
    <name type="scientific">Streptomyces chlorus</name>
    <dbReference type="NCBI Taxonomy" id="887452"/>
    <lineage>
        <taxon>Bacteria</taxon>
        <taxon>Bacillati</taxon>
        <taxon>Actinomycetota</taxon>
        <taxon>Actinomycetes</taxon>
        <taxon>Kitasatosporales</taxon>
        <taxon>Streptomycetaceae</taxon>
        <taxon>Streptomyces</taxon>
    </lineage>
</organism>
<evidence type="ECO:0000256" key="2">
    <source>
        <dbReference type="ARBA" id="ARBA00022553"/>
    </source>
</evidence>
<sequence>MNTTDMTLDDVKRVLAQAVAAEAGVPAADLATDQPFTSYGLDSMAALAVGMEIEDACGLSDLPVDLLWDHPTVDSLSEALWNLMNTVPAPATADGRR</sequence>
<dbReference type="SUPFAM" id="SSF47336">
    <property type="entry name" value="ACP-like"/>
    <property type="match status" value="1"/>
</dbReference>
<keyword evidence="2" id="KW-0597">Phosphoprotein</keyword>
<dbReference type="SMART" id="SM00823">
    <property type="entry name" value="PKS_PP"/>
    <property type="match status" value="1"/>
</dbReference>
<evidence type="ECO:0000313" key="4">
    <source>
        <dbReference type="EMBL" id="MFC5857131.1"/>
    </source>
</evidence>
<keyword evidence="1" id="KW-0596">Phosphopantetheine</keyword>
<protein>
    <submittedName>
        <fullName evidence="4">Acyl carrier protein</fullName>
    </submittedName>
</protein>
<dbReference type="SMART" id="SM01294">
    <property type="entry name" value="PKS_PP_betabranch"/>
    <property type="match status" value="1"/>
</dbReference>
<proteinExistence type="predicted"/>
<dbReference type="Gene3D" id="1.10.1200.10">
    <property type="entry name" value="ACP-like"/>
    <property type="match status" value="1"/>
</dbReference>
<comment type="caution">
    <text evidence="4">The sequence shown here is derived from an EMBL/GenBank/DDBJ whole genome shotgun (WGS) entry which is preliminary data.</text>
</comment>
<evidence type="ECO:0000259" key="3">
    <source>
        <dbReference type="PROSITE" id="PS50075"/>
    </source>
</evidence>
<dbReference type="InterPro" id="IPR009081">
    <property type="entry name" value="PP-bd_ACP"/>
</dbReference>
<name>A0ABW1E8P4_9ACTN</name>
<keyword evidence="5" id="KW-1185">Reference proteome</keyword>
<dbReference type="PROSITE" id="PS00012">
    <property type="entry name" value="PHOSPHOPANTETHEINE"/>
    <property type="match status" value="1"/>
</dbReference>
<accession>A0ABW1E8P4</accession>
<dbReference type="EMBL" id="JBHSOA010000142">
    <property type="protein sequence ID" value="MFC5857131.1"/>
    <property type="molecule type" value="Genomic_DNA"/>
</dbReference>